<dbReference type="Proteomes" id="UP000076770">
    <property type="component" value="Chromosome i"/>
</dbReference>
<accession>A0A157SZJ1</accession>
<keyword evidence="1" id="KW-0472">Membrane</keyword>
<dbReference type="PATRIC" id="fig|2287.9.peg.898"/>
<evidence type="ECO:0000313" key="3">
    <source>
        <dbReference type="Proteomes" id="UP000076770"/>
    </source>
</evidence>
<dbReference type="AlphaFoldDB" id="A0A157SZJ1"/>
<reference evidence="3" key="1">
    <citation type="submission" date="2016-04" db="EMBL/GenBank/DDBJ databases">
        <authorList>
            <person name="Shah S.A."/>
            <person name="Garrett R.A."/>
        </authorList>
    </citation>
    <scope>NUCLEOTIDE SEQUENCE [LARGE SCALE GENOMIC DNA]</scope>
    <source>
        <strain evidence="3">ATCC 35091 / DSM 1616 / JCM 8930 / NBRC 15331 / P1</strain>
    </source>
</reference>
<evidence type="ECO:0000256" key="1">
    <source>
        <dbReference type="SAM" id="Phobius"/>
    </source>
</evidence>
<dbReference type="EMBL" id="LT549890">
    <property type="protein sequence ID" value="SAI84439.1"/>
    <property type="molecule type" value="Genomic_DNA"/>
</dbReference>
<keyword evidence="1" id="KW-0812">Transmembrane</keyword>
<feature type="transmembrane region" description="Helical" evidence="1">
    <location>
        <begin position="45"/>
        <end position="67"/>
    </location>
</feature>
<organism evidence="2 3">
    <name type="scientific">Saccharolobus solfataricus</name>
    <name type="common">Sulfolobus solfataricus</name>
    <dbReference type="NCBI Taxonomy" id="2287"/>
    <lineage>
        <taxon>Archaea</taxon>
        <taxon>Thermoproteota</taxon>
        <taxon>Thermoprotei</taxon>
        <taxon>Sulfolobales</taxon>
        <taxon>Sulfolobaceae</taxon>
        <taxon>Saccharolobus</taxon>
    </lineage>
</organism>
<proteinExistence type="predicted"/>
<evidence type="ECO:0000313" key="2">
    <source>
        <dbReference type="EMBL" id="SAI84439.1"/>
    </source>
</evidence>
<protein>
    <recommendedName>
        <fullName evidence="4">Partial transposase in ISC1190</fullName>
    </recommendedName>
</protein>
<name>A0A157SZJ1_SACSO</name>
<feature type="transmembrane region" description="Helical" evidence="1">
    <location>
        <begin position="14"/>
        <end position="33"/>
    </location>
</feature>
<keyword evidence="1" id="KW-1133">Transmembrane helix</keyword>
<sequence length="78" mass="8814">MLYFEVSQGGLRRVFYLAVLTVIKVNPVIKCFYEGHKGRLKGKKLIVACIRLLLLGSCCIIISHLMLTSDDEGFCLHK</sequence>
<evidence type="ECO:0008006" key="4">
    <source>
        <dbReference type="Google" id="ProtNLM"/>
    </source>
</evidence>
<gene>
    <name evidence="2" type="ORF">SSOP1_0885</name>
</gene>